<dbReference type="RefSeq" id="WP_092001202.1">
    <property type="nucleotide sequence ID" value="NZ_FOUR01000003.1"/>
</dbReference>
<feature type="transmembrane region" description="Helical" evidence="8">
    <location>
        <begin position="12"/>
        <end position="29"/>
    </location>
</feature>
<dbReference type="OrthoDB" id="369870at2"/>
<feature type="transmembrane region" description="Helical" evidence="8">
    <location>
        <begin position="132"/>
        <end position="149"/>
    </location>
</feature>
<comment type="subcellular location">
    <subcellularLocation>
        <location evidence="1">Cell membrane</location>
        <topology evidence="1">Multi-pass membrane protein</topology>
    </subcellularLocation>
</comment>
<keyword evidence="3" id="KW-0813">Transport</keyword>
<dbReference type="SUPFAM" id="SSF103481">
    <property type="entry name" value="Multidrug resistance efflux transporter EmrE"/>
    <property type="match status" value="2"/>
</dbReference>
<keyword evidence="5 8" id="KW-0812">Transmembrane</keyword>
<name>A0A1I4USW1_9GAMM</name>
<dbReference type="NCBIfam" id="TIGR00688">
    <property type="entry name" value="rarD"/>
    <property type="match status" value="1"/>
</dbReference>
<evidence type="ECO:0000313" key="11">
    <source>
        <dbReference type="Proteomes" id="UP000199339"/>
    </source>
</evidence>
<organism evidence="10 11">
    <name type="scientific">Marinobacter pelagius</name>
    <dbReference type="NCBI Taxonomy" id="379482"/>
    <lineage>
        <taxon>Bacteria</taxon>
        <taxon>Pseudomonadati</taxon>
        <taxon>Pseudomonadota</taxon>
        <taxon>Gammaproteobacteria</taxon>
        <taxon>Pseudomonadales</taxon>
        <taxon>Marinobacteraceae</taxon>
        <taxon>Marinobacter</taxon>
    </lineage>
</organism>
<keyword evidence="6 8" id="KW-1133">Transmembrane helix</keyword>
<feature type="transmembrane region" description="Helical" evidence="8">
    <location>
        <begin position="247"/>
        <end position="267"/>
    </location>
</feature>
<dbReference type="PANTHER" id="PTHR22911">
    <property type="entry name" value="ACYL-MALONYL CONDENSING ENZYME-RELATED"/>
    <property type="match status" value="1"/>
</dbReference>
<dbReference type="Proteomes" id="UP000199339">
    <property type="component" value="Unassembled WGS sequence"/>
</dbReference>
<evidence type="ECO:0000256" key="3">
    <source>
        <dbReference type="ARBA" id="ARBA00022448"/>
    </source>
</evidence>
<keyword evidence="7 8" id="KW-0472">Membrane</keyword>
<gene>
    <name evidence="10" type="ORF">SAMN04487961_1543</name>
</gene>
<dbReference type="InterPro" id="IPR000620">
    <property type="entry name" value="EamA_dom"/>
</dbReference>
<keyword evidence="4" id="KW-1003">Cell membrane</keyword>
<dbReference type="GO" id="GO:0005886">
    <property type="term" value="C:plasma membrane"/>
    <property type="evidence" value="ECO:0007669"/>
    <property type="project" value="UniProtKB-SubCell"/>
</dbReference>
<evidence type="ECO:0000256" key="4">
    <source>
        <dbReference type="ARBA" id="ARBA00022475"/>
    </source>
</evidence>
<sequence length="306" mass="33777">MQNNQANNSVGVVFALMATLLWGSYPLWYSPLKGIDSVDVLAVRVVGSLLFVLILLGMAKNASFFDVKALLKDKRARLVLACSAAISGIWWLTYIIGVTNNMVLEASLGYYISPIFSVMFGFLVFKERPSMVQWFAIILTAAAILNLIAGYGETPWIALIIGMCFSLYAAIRKGVAIKPLPGLTIECIFLFPFAIGYFIFLAFQGGPSFGAETITTQWAVLAIVGLISVLPLWWYTVAAQNLEMITLAFFQLIPPTCNFIFAVFLFGEEFTEHHQVTFALVFLASLVYLLDQAKVFSRKTLAAGEQ</sequence>
<reference evidence="11" key="1">
    <citation type="submission" date="2016-10" db="EMBL/GenBank/DDBJ databases">
        <authorList>
            <person name="Varghese N."/>
            <person name="Submissions S."/>
        </authorList>
    </citation>
    <scope>NUCLEOTIDE SEQUENCE [LARGE SCALE GENOMIC DNA]</scope>
    <source>
        <strain evidence="11">CGMCC 1.6775</strain>
    </source>
</reference>
<feature type="transmembrane region" description="Helical" evidence="8">
    <location>
        <begin position="108"/>
        <end position="125"/>
    </location>
</feature>
<dbReference type="InterPro" id="IPR037185">
    <property type="entry name" value="EmrE-like"/>
</dbReference>
<keyword evidence="11" id="KW-1185">Reference proteome</keyword>
<dbReference type="InterPro" id="IPR004626">
    <property type="entry name" value="RarD"/>
</dbReference>
<proteinExistence type="inferred from homology"/>
<feature type="domain" description="EamA" evidence="9">
    <location>
        <begin position="11"/>
        <end position="145"/>
    </location>
</feature>
<accession>A0A1I4USW1</accession>
<evidence type="ECO:0000256" key="5">
    <source>
        <dbReference type="ARBA" id="ARBA00022692"/>
    </source>
</evidence>
<feature type="transmembrane region" description="Helical" evidence="8">
    <location>
        <begin position="41"/>
        <end position="58"/>
    </location>
</feature>
<evidence type="ECO:0000256" key="1">
    <source>
        <dbReference type="ARBA" id="ARBA00004651"/>
    </source>
</evidence>
<evidence type="ECO:0000256" key="8">
    <source>
        <dbReference type="SAM" id="Phobius"/>
    </source>
</evidence>
<evidence type="ECO:0000256" key="2">
    <source>
        <dbReference type="ARBA" id="ARBA00007362"/>
    </source>
</evidence>
<feature type="transmembrane region" description="Helical" evidence="8">
    <location>
        <begin position="183"/>
        <end position="203"/>
    </location>
</feature>
<comment type="similarity">
    <text evidence="2">Belongs to the EamA transporter family.</text>
</comment>
<protein>
    <submittedName>
        <fullName evidence="10">Chloramphenicol-sensitive protein RarD</fullName>
    </submittedName>
</protein>
<evidence type="ECO:0000259" key="9">
    <source>
        <dbReference type="Pfam" id="PF00892"/>
    </source>
</evidence>
<evidence type="ECO:0000313" key="10">
    <source>
        <dbReference type="EMBL" id="SFM91843.1"/>
    </source>
</evidence>
<feature type="transmembrane region" description="Helical" evidence="8">
    <location>
        <begin position="273"/>
        <end position="290"/>
    </location>
</feature>
<evidence type="ECO:0000256" key="7">
    <source>
        <dbReference type="ARBA" id="ARBA00023136"/>
    </source>
</evidence>
<dbReference type="AlphaFoldDB" id="A0A1I4USW1"/>
<dbReference type="Pfam" id="PF00892">
    <property type="entry name" value="EamA"/>
    <property type="match status" value="1"/>
</dbReference>
<dbReference type="EMBL" id="FOUR01000003">
    <property type="protein sequence ID" value="SFM91843.1"/>
    <property type="molecule type" value="Genomic_DNA"/>
</dbReference>
<feature type="transmembrane region" description="Helical" evidence="8">
    <location>
        <begin position="215"/>
        <end position="235"/>
    </location>
</feature>
<evidence type="ECO:0000256" key="6">
    <source>
        <dbReference type="ARBA" id="ARBA00022989"/>
    </source>
</evidence>
<dbReference type="PANTHER" id="PTHR22911:SF137">
    <property type="entry name" value="SOLUTE CARRIER FAMILY 35 MEMBER G2-RELATED"/>
    <property type="match status" value="1"/>
</dbReference>
<feature type="transmembrane region" description="Helical" evidence="8">
    <location>
        <begin position="155"/>
        <end position="171"/>
    </location>
</feature>
<feature type="transmembrane region" description="Helical" evidence="8">
    <location>
        <begin position="78"/>
        <end position="96"/>
    </location>
</feature>